<name>B1L574_KORCO</name>
<dbReference type="EMBL" id="CP000968">
    <property type="protein sequence ID" value="ACB07603.1"/>
    <property type="molecule type" value="Genomic_DNA"/>
</dbReference>
<dbReference type="Proteomes" id="UP000001686">
    <property type="component" value="Chromosome"/>
</dbReference>
<dbReference type="eggNOG" id="arCOG03706">
    <property type="taxonomic scope" value="Archaea"/>
</dbReference>
<reference evidence="1 2" key="1">
    <citation type="journal article" date="2008" name="Proc. Natl. Acad. Sci. U.S.A.">
        <title>A korarchaeal genome reveals new insights into the evolution of the Archaea.</title>
        <authorList>
            <person name="Elkins J.G."/>
            <person name="Podar M."/>
            <person name="Graham D.E."/>
            <person name="Makarova K.S."/>
            <person name="Wolf Y."/>
            <person name="Randau L."/>
            <person name="Hedlund B.P."/>
            <person name="Brochier-Armanet C."/>
            <person name="Kunin V."/>
            <person name="Anderson I."/>
            <person name="Lapidus A."/>
            <person name="Goltsman E."/>
            <person name="Barry K."/>
            <person name="Koonin E.V."/>
            <person name="Hugenholtz P."/>
            <person name="Kyrpides N."/>
            <person name="Wanner G."/>
            <person name="Richardson P."/>
            <person name="Keller M."/>
            <person name="Stetter K.O."/>
        </authorList>
    </citation>
    <scope>NUCLEOTIDE SEQUENCE [LARGE SCALE GENOMIC DNA]</scope>
    <source>
        <strain evidence="2">OPF8</strain>
    </source>
</reference>
<organism evidence="1 2">
    <name type="scientific">Korarchaeum cryptofilum (strain OPF8)</name>
    <dbReference type="NCBI Taxonomy" id="374847"/>
    <lineage>
        <taxon>Archaea</taxon>
        <taxon>Thermoproteota</taxon>
        <taxon>Candidatus Korarchaeia</taxon>
        <taxon>Candidatus Korarchaeales</taxon>
        <taxon>Candidatus Korarchaeaceae</taxon>
        <taxon>Candidatus Korarchaeum</taxon>
    </lineage>
</organism>
<keyword evidence="2" id="KW-1185">Reference proteome</keyword>
<dbReference type="AlphaFoldDB" id="B1L574"/>
<accession>B1L574</accession>
<evidence type="ECO:0008006" key="3">
    <source>
        <dbReference type="Google" id="ProtNLM"/>
    </source>
</evidence>
<proteinExistence type="predicted"/>
<evidence type="ECO:0000313" key="2">
    <source>
        <dbReference type="Proteomes" id="UP000001686"/>
    </source>
</evidence>
<protein>
    <recommendedName>
        <fullName evidence="3">PIN domain-containing protein</fullName>
    </recommendedName>
</protein>
<dbReference type="KEGG" id="kcr:Kcr_0857"/>
<evidence type="ECO:0000313" key="1">
    <source>
        <dbReference type="EMBL" id="ACB07603.1"/>
    </source>
</evidence>
<dbReference type="HOGENOM" id="CLU_2392850_0_0_2"/>
<dbReference type="EnsemblBacteria" id="ACB07603">
    <property type="protein sequence ID" value="ACB07603"/>
    <property type="gene ID" value="Kcr_0857"/>
</dbReference>
<sequence>MEQILKDLSPVVVKDEPQIKKFNEIEAFHIFREAIDHAHNLKLRTLDLLHIIYALNLARKGLLDSLITLDEGIMEKKDILEELGLKVYGPKVP</sequence>
<dbReference type="InParanoid" id="B1L574"/>
<gene>
    <name evidence="1" type="ordered locus">Kcr_0857</name>
</gene>